<evidence type="ECO:0000313" key="1">
    <source>
        <dbReference type="EMBL" id="OOK67530.1"/>
    </source>
</evidence>
<dbReference type="AlphaFoldDB" id="A0A1V3WKP4"/>
<proteinExistence type="predicted"/>
<sequence>MVIVNAAVNDVLVCSLGCLALFRHTDTALSLKPLVVAGVRGMSHVLTGSALMPPYRVRSDGFDCACRAGKAPDRPP</sequence>
<gene>
    <name evidence="2" type="ORF">BZL29_0321</name>
    <name evidence="1" type="ORF">BZL30_7537</name>
</gene>
<reference evidence="3 4" key="1">
    <citation type="submission" date="2017-02" db="EMBL/GenBank/DDBJ databases">
        <title>Complete genome sequences of Mycobacterium kansasii strains isolated from rhesus macaques.</title>
        <authorList>
            <person name="Panda A."/>
            <person name="Nagaraj S."/>
            <person name="Zhao X."/>
            <person name="Tettelin H."/>
            <person name="Detolla L.J."/>
        </authorList>
    </citation>
    <scope>NUCLEOTIDE SEQUENCE [LARGE SCALE GENOMIC DNA]</scope>
    <source>
        <strain evidence="2 3">11-3469</strain>
        <strain evidence="1 4">11-3813</strain>
    </source>
</reference>
<protein>
    <submittedName>
        <fullName evidence="1">Uncharacterized protein</fullName>
    </submittedName>
</protein>
<organism evidence="1 4">
    <name type="scientific">Mycobacterium kansasii</name>
    <dbReference type="NCBI Taxonomy" id="1768"/>
    <lineage>
        <taxon>Bacteria</taxon>
        <taxon>Bacillati</taxon>
        <taxon>Actinomycetota</taxon>
        <taxon>Actinomycetes</taxon>
        <taxon>Mycobacteriales</taxon>
        <taxon>Mycobacteriaceae</taxon>
        <taxon>Mycobacterium</taxon>
    </lineage>
</organism>
<dbReference type="Proteomes" id="UP000188532">
    <property type="component" value="Unassembled WGS sequence"/>
</dbReference>
<comment type="caution">
    <text evidence="1">The sequence shown here is derived from an EMBL/GenBank/DDBJ whole genome shotgun (WGS) entry which is preliminary data.</text>
</comment>
<dbReference type="EMBL" id="MVBM01000008">
    <property type="protein sequence ID" value="OOK67530.1"/>
    <property type="molecule type" value="Genomic_DNA"/>
</dbReference>
<dbReference type="Proteomes" id="UP000189229">
    <property type="component" value="Unassembled WGS sequence"/>
</dbReference>
<dbReference type="EMBL" id="MVBN01000001">
    <property type="protein sequence ID" value="OOK84417.1"/>
    <property type="molecule type" value="Genomic_DNA"/>
</dbReference>
<evidence type="ECO:0000313" key="3">
    <source>
        <dbReference type="Proteomes" id="UP000188532"/>
    </source>
</evidence>
<name>A0A1V3WKP4_MYCKA</name>
<accession>A0A1V3WKP4</accession>
<evidence type="ECO:0000313" key="4">
    <source>
        <dbReference type="Proteomes" id="UP000189229"/>
    </source>
</evidence>
<evidence type="ECO:0000313" key="2">
    <source>
        <dbReference type="EMBL" id="OOK84417.1"/>
    </source>
</evidence>